<dbReference type="InterPro" id="IPR050069">
    <property type="entry name" value="Urease_subunit"/>
</dbReference>
<keyword evidence="1 3" id="KW-0378">Hydrolase</keyword>
<dbReference type="PANTHER" id="PTHR33569">
    <property type="entry name" value="UREASE"/>
    <property type="match status" value="1"/>
</dbReference>
<comment type="catalytic activity">
    <reaction evidence="2 3">
        <text>urea + 2 H2O + H(+) = hydrogencarbonate + 2 NH4(+)</text>
        <dbReference type="Rhea" id="RHEA:20557"/>
        <dbReference type="ChEBI" id="CHEBI:15377"/>
        <dbReference type="ChEBI" id="CHEBI:15378"/>
        <dbReference type="ChEBI" id="CHEBI:16199"/>
        <dbReference type="ChEBI" id="CHEBI:17544"/>
        <dbReference type="ChEBI" id="CHEBI:28938"/>
        <dbReference type="EC" id="3.5.1.5"/>
    </reaction>
</comment>
<dbReference type="GO" id="GO:0016151">
    <property type="term" value="F:nickel cation binding"/>
    <property type="evidence" value="ECO:0007669"/>
    <property type="project" value="InterPro"/>
</dbReference>
<name>A0A9X2SAP7_9BACL</name>
<dbReference type="SUPFAM" id="SSF54111">
    <property type="entry name" value="Urease, gamma-subunit"/>
    <property type="match status" value="1"/>
</dbReference>
<dbReference type="PANTHER" id="PTHR33569:SF1">
    <property type="entry name" value="UREASE"/>
    <property type="match status" value="1"/>
</dbReference>
<comment type="similarity">
    <text evidence="3">Belongs to the urease gamma subunit family.</text>
</comment>
<comment type="caution">
    <text evidence="4">The sequence shown here is derived from an EMBL/GenBank/DDBJ whole genome shotgun (WGS) entry which is preliminary data.</text>
</comment>
<evidence type="ECO:0000313" key="4">
    <source>
        <dbReference type="EMBL" id="MCR2804833.1"/>
    </source>
</evidence>
<evidence type="ECO:0000256" key="2">
    <source>
        <dbReference type="ARBA" id="ARBA00047778"/>
    </source>
</evidence>
<proteinExistence type="inferred from homology"/>
<gene>
    <name evidence="4" type="primary">ureA</name>
    <name evidence="4" type="ORF">NQZ67_13175</name>
</gene>
<dbReference type="InterPro" id="IPR036463">
    <property type="entry name" value="Urease_gamma_sf"/>
</dbReference>
<dbReference type="InterPro" id="IPR002026">
    <property type="entry name" value="Urease_gamma/gamma-beta_su"/>
</dbReference>
<dbReference type="GO" id="GO:0009039">
    <property type="term" value="F:urease activity"/>
    <property type="evidence" value="ECO:0007669"/>
    <property type="project" value="UniProtKB-EC"/>
</dbReference>
<sequence>MALTEAEKEQLLLMIKADLARRRLKRGVKLNVEECVALITSEIKDGAFVGKTVSELVEMGGKLLRKEQVMSGIAESLLEVKVEAAFPDGKRLVTVPYPIMFG</sequence>
<dbReference type="Gene3D" id="3.30.280.10">
    <property type="entry name" value="Urease, gamma-like subunit"/>
    <property type="match status" value="1"/>
</dbReference>
<dbReference type="EMBL" id="JANIPJ010000008">
    <property type="protein sequence ID" value="MCR2804833.1"/>
    <property type="molecule type" value="Genomic_DNA"/>
</dbReference>
<accession>A0A9X2SAP7</accession>
<dbReference type="AlphaFoldDB" id="A0A9X2SAP7"/>
<dbReference type="GO" id="GO:0043419">
    <property type="term" value="P:urea catabolic process"/>
    <property type="evidence" value="ECO:0007669"/>
    <property type="project" value="InterPro"/>
</dbReference>
<dbReference type="GO" id="GO:0005737">
    <property type="term" value="C:cytoplasm"/>
    <property type="evidence" value="ECO:0007669"/>
    <property type="project" value="UniProtKB-SubCell"/>
</dbReference>
<dbReference type="Pfam" id="PF00547">
    <property type="entry name" value="Urease_gamma"/>
    <property type="match status" value="1"/>
</dbReference>
<protein>
    <recommendedName>
        <fullName evidence="3">Urease subunit gamma</fullName>
        <ecNumber evidence="3">3.5.1.5</ecNumber>
    </recommendedName>
</protein>
<keyword evidence="5" id="KW-1185">Reference proteome</keyword>
<dbReference type="RefSeq" id="WP_257446221.1">
    <property type="nucleotide sequence ID" value="NZ_JANIPJ010000008.1"/>
</dbReference>
<organism evidence="4 5">
    <name type="scientific">Paenibacillus soyae</name>
    <dbReference type="NCBI Taxonomy" id="2969249"/>
    <lineage>
        <taxon>Bacteria</taxon>
        <taxon>Bacillati</taxon>
        <taxon>Bacillota</taxon>
        <taxon>Bacilli</taxon>
        <taxon>Bacillales</taxon>
        <taxon>Paenibacillaceae</taxon>
        <taxon>Paenibacillus</taxon>
    </lineage>
</organism>
<dbReference type="EC" id="3.5.1.5" evidence="3"/>
<dbReference type="Proteomes" id="UP001141950">
    <property type="component" value="Unassembled WGS sequence"/>
</dbReference>
<evidence type="ECO:0000313" key="5">
    <source>
        <dbReference type="Proteomes" id="UP001141950"/>
    </source>
</evidence>
<comment type="subcellular location">
    <subcellularLocation>
        <location evidence="3">Cytoplasm</location>
    </subcellularLocation>
</comment>
<reference evidence="4" key="1">
    <citation type="submission" date="2022-08" db="EMBL/GenBank/DDBJ databases">
        <title>The genomic sequence of strain Paenibacillus sp. SCIV0701.</title>
        <authorList>
            <person name="Zhao H."/>
        </authorList>
    </citation>
    <scope>NUCLEOTIDE SEQUENCE</scope>
    <source>
        <strain evidence="4">SCIV0701</strain>
    </source>
</reference>
<evidence type="ECO:0000256" key="1">
    <source>
        <dbReference type="ARBA" id="ARBA00022801"/>
    </source>
</evidence>
<evidence type="ECO:0000256" key="3">
    <source>
        <dbReference type="RuleBase" id="RU003850"/>
    </source>
</evidence>
<dbReference type="NCBIfam" id="TIGR00193">
    <property type="entry name" value="urease_gam"/>
    <property type="match status" value="1"/>
</dbReference>